<feature type="transmembrane region" description="Helical" evidence="1">
    <location>
        <begin position="187"/>
        <end position="207"/>
    </location>
</feature>
<keyword evidence="1" id="KW-0812">Transmembrane</keyword>
<feature type="transmembrane region" description="Helical" evidence="1">
    <location>
        <begin position="122"/>
        <end position="139"/>
    </location>
</feature>
<keyword evidence="1" id="KW-0472">Membrane</keyword>
<accession>A0AAE3EFQ8</accession>
<protein>
    <submittedName>
        <fullName evidence="2">Uncharacterized protein</fullName>
    </submittedName>
</protein>
<proteinExistence type="predicted"/>
<evidence type="ECO:0000313" key="2">
    <source>
        <dbReference type="EMBL" id="MCD1653265.1"/>
    </source>
</evidence>
<dbReference type="Proteomes" id="UP001198163">
    <property type="component" value="Unassembled WGS sequence"/>
</dbReference>
<evidence type="ECO:0000256" key="1">
    <source>
        <dbReference type="SAM" id="Phobius"/>
    </source>
</evidence>
<dbReference type="AlphaFoldDB" id="A0AAE3EFQ8"/>
<evidence type="ECO:0000313" key="3">
    <source>
        <dbReference type="Proteomes" id="UP001198163"/>
    </source>
</evidence>
<feature type="transmembrane region" description="Helical" evidence="1">
    <location>
        <begin position="60"/>
        <end position="84"/>
    </location>
</feature>
<gene>
    <name evidence="2" type="ORF">K7J14_00900</name>
</gene>
<dbReference type="EMBL" id="JAINWA010000001">
    <property type="protein sequence ID" value="MCD1653265.1"/>
    <property type="molecule type" value="Genomic_DNA"/>
</dbReference>
<keyword evidence="1" id="KW-1133">Transmembrane helix</keyword>
<sequence>MLISVFLLPAVLLYINERIAYQRVESRIKFFLGAISGILYCFLFKTVFSGKMIFSTNVPVVIAVSAVLLFIIPGILAPLIDAYIIKPRSDVLNSHFHIAYLIGIYSIITPCLALVAFTSVSLWVSAGFPVLVISFVLFLDFILRKHSDSFFSPGFSREKACLLACIVGLAVYSGFVVALWLLAFSAVFVWLATISLAVLVAILRFFYR</sequence>
<comment type="caution">
    <text evidence="2">The sequence shown here is derived from an EMBL/GenBank/DDBJ whole genome shotgun (WGS) entry which is preliminary data.</text>
</comment>
<dbReference type="RefSeq" id="WP_230752181.1">
    <property type="nucleotide sequence ID" value="NZ_JAINWA010000001.1"/>
</dbReference>
<organism evidence="2 3">
    <name type="scientific">Teretinema zuelzerae</name>
    <dbReference type="NCBI Taxonomy" id="156"/>
    <lineage>
        <taxon>Bacteria</taxon>
        <taxon>Pseudomonadati</taxon>
        <taxon>Spirochaetota</taxon>
        <taxon>Spirochaetia</taxon>
        <taxon>Spirochaetales</taxon>
        <taxon>Treponemataceae</taxon>
        <taxon>Teretinema</taxon>
    </lineage>
</organism>
<feature type="transmembrane region" description="Helical" evidence="1">
    <location>
        <begin position="28"/>
        <end position="48"/>
    </location>
</feature>
<feature type="transmembrane region" description="Helical" evidence="1">
    <location>
        <begin position="160"/>
        <end position="181"/>
    </location>
</feature>
<keyword evidence="3" id="KW-1185">Reference proteome</keyword>
<feature type="transmembrane region" description="Helical" evidence="1">
    <location>
        <begin position="96"/>
        <end position="116"/>
    </location>
</feature>
<name>A0AAE3EFQ8_9SPIR</name>
<reference evidence="2" key="1">
    <citation type="submission" date="2021-08" db="EMBL/GenBank/DDBJ databases">
        <title>Comparative analyses of Brucepasteria parasyntrophica and Teretinema zuelzerae.</title>
        <authorList>
            <person name="Song Y."/>
            <person name="Brune A."/>
        </authorList>
    </citation>
    <scope>NUCLEOTIDE SEQUENCE</scope>
    <source>
        <strain evidence="2">DSM 1903</strain>
    </source>
</reference>